<organism evidence="2 3">
    <name type="scientific">Moraxella bovis</name>
    <dbReference type="NCBI Taxonomy" id="476"/>
    <lineage>
        <taxon>Bacteria</taxon>
        <taxon>Pseudomonadati</taxon>
        <taxon>Pseudomonadota</taxon>
        <taxon>Gammaproteobacteria</taxon>
        <taxon>Moraxellales</taxon>
        <taxon>Moraxellaceae</taxon>
        <taxon>Moraxella</taxon>
    </lineage>
</organism>
<reference evidence="2 3" key="1">
    <citation type="journal article" date="2022" name="BMC Microbiol.">
        <title>Whole genome sequencing of Moraxella bovis strains from North America reveals two genotypes with different genetic determinants.</title>
        <authorList>
            <person name="Wynn E.L."/>
            <person name="Hille M.M."/>
            <person name="Loy J.D."/>
            <person name="Schuller G."/>
            <person name="Kuhn K.L."/>
            <person name="Dickey A.M."/>
            <person name="Bono J.L."/>
            <person name="Clawson M.L."/>
        </authorList>
    </citation>
    <scope>NUCLEOTIDE SEQUENCE [LARGE SCALE GENOMIC DNA]</scope>
    <source>
        <strain evidence="1">SAM102599</strain>
        <strain evidence="2 3">SAM57978</strain>
    </source>
</reference>
<dbReference type="GeneID" id="77188914"/>
<dbReference type="Proteomes" id="UP001163283">
    <property type="component" value="Chromosome"/>
</dbReference>
<evidence type="ECO:0000313" key="2">
    <source>
        <dbReference type="EMBL" id="UZA52688.1"/>
    </source>
</evidence>
<dbReference type="Proteomes" id="UP001163632">
    <property type="component" value="Chromosome"/>
</dbReference>
<dbReference type="AlphaFoldDB" id="A0AAQ2Q6M1"/>
<dbReference type="RefSeq" id="WP_078273501.1">
    <property type="nucleotide sequence ID" value="NZ_CP030241.1"/>
</dbReference>
<name>A0AAQ2Q6M1_MORBO</name>
<sequence>MGLLSDAKQKRQEKFNNEFISLFDSVIYLDEPLDEALDYIIECMPYQSKLYLTNDGCQSVYCDEKNNYCSEYAEWHFGIATMTYSKIIDSLTECIKQKQIEPTNPIYNLGFGKKRFLSYLVSDGIEVKQKDLENALSPTPICDEYVDIDYYTLQSIIDERDELRGRVDELKKQGTPKVIKPQGDDLLILGAVIETLANVKVNPYTQAKLIIEIMARHNAITGLSESTLTKKFAESKKYLQQKQ</sequence>
<protein>
    <submittedName>
        <fullName evidence="2">Uncharacterized protein</fullName>
    </submittedName>
</protein>
<evidence type="ECO:0000313" key="3">
    <source>
        <dbReference type="Proteomes" id="UP001163283"/>
    </source>
</evidence>
<evidence type="ECO:0000313" key="1">
    <source>
        <dbReference type="EMBL" id="UZA04234.1"/>
    </source>
</evidence>
<proteinExistence type="predicted"/>
<gene>
    <name evidence="1" type="ORF">LP092_05710</name>
    <name evidence="2" type="ORF">LP129_06025</name>
</gene>
<dbReference type="KEGG" id="mboi:DQF64_05805"/>
<dbReference type="EMBL" id="CP087830">
    <property type="protein sequence ID" value="UZA04234.1"/>
    <property type="molecule type" value="Genomic_DNA"/>
</dbReference>
<keyword evidence="4" id="KW-1185">Reference proteome</keyword>
<accession>A0AAQ2Q6M1</accession>
<evidence type="ECO:0000313" key="4">
    <source>
        <dbReference type="Proteomes" id="UP001163632"/>
    </source>
</evidence>
<dbReference type="EMBL" id="CP087781">
    <property type="protein sequence ID" value="UZA52688.1"/>
    <property type="molecule type" value="Genomic_DNA"/>
</dbReference>